<evidence type="ECO:0000256" key="2">
    <source>
        <dbReference type="ARBA" id="ARBA00022629"/>
    </source>
</evidence>
<keyword evidence="4" id="KW-0547">Nucleotide-binding</keyword>
<evidence type="ECO:0000259" key="8">
    <source>
        <dbReference type="Pfam" id="PF00370"/>
    </source>
</evidence>
<protein>
    <submittedName>
        <fullName evidence="10">Rhamnulokinase family protein</fullName>
    </submittedName>
</protein>
<evidence type="ECO:0000259" key="9">
    <source>
        <dbReference type="Pfam" id="PF02782"/>
    </source>
</evidence>
<dbReference type="InterPro" id="IPR013449">
    <property type="entry name" value="Rhamnulokinase"/>
</dbReference>
<keyword evidence="3" id="KW-0808">Transferase</keyword>
<sequence>MSPTLFAAVDLGASSGRVVAGRVGPDTVELTEAHRFVNEPVRLAGTLHWNIAGLYTEILRGLRFLGRDHGTPVSVGVDSWAVDYGLLDADGALLSAPVHYRDGRTDGVAETINGQLGADALYQRTGLQILPFNTIYQLVAARDTAAYRTADRLLLVPDLIGYWLTGAIGAEVTNASTTQLLDVHDRTWDVDLASSLGLRPELLPSLRQPGDLLGRFRADVAAEVGFDAPVVAVASHDTASAVIGVPAVGDRFAYISCGTWGLAGLELDRPVLSEASREANFTNEAGIDGTVRYLRNVMGLWLLQESVRWWEREGRPADLPTLLADAAGVPAGRTVIEVDDARFLPPGDMPSRIAAYARETGQPVPSAPDEIVRCILDSLALAFRRTIREAMALADHAVDVVHAVGGGARNALLCQLTADATGLPVVAGPVEATALGNLLVQARAAGLVADLADARRLLAATQATVCYEPRPGIDWDSLASRLASTAAKV</sequence>
<dbReference type="CDD" id="cd07771">
    <property type="entry name" value="ASKHA_NBD_FGGY_RhaB-like"/>
    <property type="match status" value="1"/>
</dbReference>
<comment type="caution">
    <text evidence="10">The sequence shown here is derived from an EMBL/GenBank/DDBJ whole genome shotgun (WGS) entry which is preliminary data.</text>
</comment>
<dbReference type="PANTHER" id="PTHR43095:SF5">
    <property type="entry name" value="XYLULOSE KINASE"/>
    <property type="match status" value="1"/>
</dbReference>
<evidence type="ECO:0000256" key="5">
    <source>
        <dbReference type="ARBA" id="ARBA00022777"/>
    </source>
</evidence>
<dbReference type="Pfam" id="PF02782">
    <property type="entry name" value="FGGY_C"/>
    <property type="match status" value="1"/>
</dbReference>
<keyword evidence="7" id="KW-0684">Rhamnose metabolism</keyword>
<organism evidence="10 11">
    <name type="scientific">Cryptosporangium minutisporangium</name>
    <dbReference type="NCBI Taxonomy" id="113569"/>
    <lineage>
        <taxon>Bacteria</taxon>
        <taxon>Bacillati</taxon>
        <taxon>Actinomycetota</taxon>
        <taxon>Actinomycetes</taxon>
        <taxon>Cryptosporangiales</taxon>
        <taxon>Cryptosporangiaceae</taxon>
        <taxon>Cryptosporangium</taxon>
    </lineage>
</organism>
<dbReference type="InterPro" id="IPR043129">
    <property type="entry name" value="ATPase_NBD"/>
</dbReference>
<dbReference type="InterPro" id="IPR018485">
    <property type="entry name" value="FGGY_C"/>
</dbReference>
<dbReference type="Gene3D" id="3.30.420.40">
    <property type="match status" value="2"/>
</dbReference>
<dbReference type="SUPFAM" id="SSF53067">
    <property type="entry name" value="Actin-like ATPase domain"/>
    <property type="match status" value="2"/>
</dbReference>
<dbReference type="EMBL" id="BAAAYN010000018">
    <property type="protein sequence ID" value="GAA3387530.1"/>
    <property type="molecule type" value="Genomic_DNA"/>
</dbReference>
<evidence type="ECO:0000256" key="7">
    <source>
        <dbReference type="ARBA" id="ARBA00023308"/>
    </source>
</evidence>
<accession>A0ABP6SZC2</accession>
<keyword evidence="2" id="KW-0119">Carbohydrate metabolism</keyword>
<keyword evidence="2" id="KW-0859">Xylose metabolism</keyword>
<dbReference type="InterPro" id="IPR050406">
    <property type="entry name" value="FGGY_Carb_Kinase"/>
</dbReference>
<dbReference type="RefSeq" id="WP_345728735.1">
    <property type="nucleotide sequence ID" value="NZ_BAAAYN010000018.1"/>
</dbReference>
<dbReference type="PANTHER" id="PTHR43095">
    <property type="entry name" value="SUGAR KINASE"/>
    <property type="match status" value="1"/>
</dbReference>
<name>A0ABP6SZC2_9ACTN</name>
<evidence type="ECO:0000256" key="1">
    <source>
        <dbReference type="ARBA" id="ARBA00009156"/>
    </source>
</evidence>
<keyword evidence="6" id="KW-0067">ATP-binding</keyword>
<evidence type="ECO:0000313" key="11">
    <source>
        <dbReference type="Proteomes" id="UP001501676"/>
    </source>
</evidence>
<evidence type="ECO:0000256" key="6">
    <source>
        <dbReference type="ARBA" id="ARBA00022840"/>
    </source>
</evidence>
<proteinExistence type="inferred from homology"/>
<keyword evidence="11" id="KW-1185">Reference proteome</keyword>
<feature type="domain" description="Carbohydrate kinase FGGY N-terminal" evidence="8">
    <location>
        <begin position="8"/>
        <end position="244"/>
    </location>
</feature>
<evidence type="ECO:0000256" key="4">
    <source>
        <dbReference type="ARBA" id="ARBA00022741"/>
    </source>
</evidence>
<comment type="similarity">
    <text evidence="1">Belongs to the FGGY kinase family.</text>
</comment>
<dbReference type="Pfam" id="PF00370">
    <property type="entry name" value="FGGY_N"/>
    <property type="match status" value="1"/>
</dbReference>
<gene>
    <name evidence="10" type="ORF">GCM10020369_30390</name>
</gene>
<reference evidence="11" key="1">
    <citation type="journal article" date="2019" name="Int. J. Syst. Evol. Microbiol.">
        <title>The Global Catalogue of Microorganisms (GCM) 10K type strain sequencing project: providing services to taxonomists for standard genome sequencing and annotation.</title>
        <authorList>
            <consortium name="The Broad Institute Genomics Platform"/>
            <consortium name="The Broad Institute Genome Sequencing Center for Infectious Disease"/>
            <person name="Wu L."/>
            <person name="Ma J."/>
        </authorList>
    </citation>
    <scope>NUCLEOTIDE SEQUENCE [LARGE SCALE GENOMIC DNA]</scope>
    <source>
        <strain evidence="11">JCM 9458</strain>
    </source>
</reference>
<feature type="domain" description="Carbohydrate kinase FGGY C-terminal" evidence="9">
    <location>
        <begin position="253"/>
        <end position="445"/>
    </location>
</feature>
<evidence type="ECO:0000313" key="10">
    <source>
        <dbReference type="EMBL" id="GAA3387530.1"/>
    </source>
</evidence>
<evidence type="ECO:0000256" key="3">
    <source>
        <dbReference type="ARBA" id="ARBA00022679"/>
    </source>
</evidence>
<dbReference type="InterPro" id="IPR018484">
    <property type="entry name" value="FGGY_N"/>
</dbReference>
<keyword evidence="5" id="KW-0418">Kinase</keyword>
<dbReference type="Proteomes" id="UP001501676">
    <property type="component" value="Unassembled WGS sequence"/>
</dbReference>